<dbReference type="EMBL" id="LUUI01000144">
    <property type="protein sequence ID" value="OAI11109.1"/>
    <property type="molecule type" value="Genomic_DNA"/>
</dbReference>
<organism evidence="2 3">
    <name type="scientific">Methylomonas lenta</name>
    <dbReference type="NCBI Taxonomy" id="980561"/>
    <lineage>
        <taxon>Bacteria</taxon>
        <taxon>Pseudomonadati</taxon>
        <taxon>Pseudomonadota</taxon>
        <taxon>Gammaproteobacteria</taxon>
        <taxon>Methylococcales</taxon>
        <taxon>Methylococcaceae</taxon>
        <taxon>Methylomonas</taxon>
    </lineage>
</organism>
<evidence type="ECO:0008006" key="4">
    <source>
        <dbReference type="Google" id="ProtNLM"/>
    </source>
</evidence>
<evidence type="ECO:0000256" key="1">
    <source>
        <dbReference type="SAM" id="SignalP"/>
    </source>
</evidence>
<keyword evidence="1" id="KW-0732">Signal</keyword>
<comment type="caution">
    <text evidence="2">The sequence shown here is derived from an EMBL/GenBank/DDBJ whole genome shotgun (WGS) entry which is preliminary data.</text>
</comment>
<feature type="signal peptide" evidence="1">
    <location>
        <begin position="1"/>
        <end position="26"/>
    </location>
</feature>
<evidence type="ECO:0000313" key="3">
    <source>
        <dbReference type="Proteomes" id="UP000078476"/>
    </source>
</evidence>
<evidence type="ECO:0000313" key="2">
    <source>
        <dbReference type="EMBL" id="OAI11109.1"/>
    </source>
</evidence>
<dbReference type="OrthoDB" id="5570248at2"/>
<reference evidence="2 3" key="1">
    <citation type="submission" date="2016-03" db="EMBL/GenBank/DDBJ databases">
        <authorList>
            <person name="Ploux O."/>
        </authorList>
    </citation>
    <scope>NUCLEOTIDE SEQUENCE [LARGE SCALE GENOMIC DNA]</scope>
    <source>
        <strain evidence="2 3">R-45370</strain>
    </source>
</reference>
<keyword evidence="3" id="KW-1185">Reference proteome</keyword>
<sequence>MNMIKITLLAFFMAISIGATSSLAFAEEATNSKTYIDETISHVEKALAEAQKSDFNNAQVHIKAARASAENVTGHADVVKKANAFVIQAQMGAKKGDVEKTTADLTKALELYKTL</sequence>
<name>A0A177N1S7_9GAMM</name>
<feature type="chain" id="PRO_5008068699" description="Small metal-binding protein" evidence="1">
    <location>
        <begin position="27"/>
        <end position="115"/>
    </location>
</feature>
<dbReference type="AlphaFoldDB" id="A0A177N1S7"/>
<accession>A0A177N1S7</accession>
<protein>
    <recommendedName>
        <fullName evidence="4">Small metal-binding protein</fullName>
    </recommendedName>
</protein>
<proteinExistence type="predicted"/>
<dbReference type="Proteomes" id="UP000078476">
    <property type="component" value="Unassembled WGS sequence"/>
</dbReference>
<gene>
    <name evidence="2" type="ORF">A1359_15030</name>
</gene>
<dbReference type="RefSeq" id="WP_066986144.1">
    <property type="nucleotide sequence ID" value="NZ_LUUI01000144.1"/>
</dbReference>